<dbReference type="Proteomes" id="UP000195141">
    <property type="component" value="Chromosome"/>
</dbReference>
<dbReference type="EMBL" id="NGMM01000001">
    <property type="protein sequence ID" value="OTP18581.1"/>
    <property type="molecule type" value="Genomic_DNA"/>
</dbReference>
<dbReference type="RefSeq" id="WP_086347553.1">
    <property type="nucleotide sequence ID" value="NZ_CP147247.1"/>
</dbReference>
<proteinExistence type="predicted"/>
<reference evidence="3" key="3">
    <citation type="submission" date="2024-03" db="EMBL/GenBank/DDBJ databases">
        <title>The Genome Sequence of Enterococcus sp. DIV0242b.</title>
        <authorList>
            <consortium name="The Broad Institute Genomics Platform"/>
            <consortium name="The Broad Institute Microbial Omics Core"/>
            <consortium name="The Broad Institute Genomic Center for Infectious Diseases"/>
            <person name="Earl A."/>
            <person name="Manson A."/>
            <person name="Gilmore M."/>
            <person name="Schwartman J."/>
            <person name="Shea T."/>
            <person name="Abouelleil A."/>
            <person name="Cao P."/>
            <person name="Chapman S."/>
            <person name="Cusick C."/>
            <person name="Young S."/>
            <person name="Neafsey D."/>
            <person name="Nusbaum C."/>
            <person name="Birren B."/>
        </authorList>
    </citation>
    <scope>NUCLEOTIDE SEQUENCE</scope>
    <source>
        <strain evidence="3">9E7_DIV0242</strain>
    </source>
</reference>
<dbReference type="EMBL" id="CP147247">
    <property type="protein sequence ID" value="WYJ88637.1"/>
    <property type="molecule type" value="Genomic_DNA"/>
</dbReference>
<feature type="domain" description="Aminoglycoside phosphotransferase" evidence="1">
    <location>
        <begin position="109"/>
        <end position="171"/>
    </location>
</feature>
<evidence type="ECO:0000313" key="3">
    <source>
        <dbReference type="EMBL" id="WYJ88637.1"/>
    </source>
</evidence>
<dbReference type="SUPFAM" id="SSF56112">
    <property type="entry name" value="Protein kinase-like (PK-like)"/>
    <property type="match status" value="1"/>
</dbReference>
<dbReference type="Pfam" id="PF01636">
    <property type="entry name" value="APH"/>
    <property type="match status" value="1"/>
</dbReference>
<protein>
    <recommendedName>
        <fullName evidence="1">Aminoglycoside phosphotransferase domain-containing protein</fullName>
    </recommendedName>
</protein>
<dbReference type="InterPro" id="IPR002575">
    <property type="entry name" value="Aminoglycoside_PTrfase"/>
</dbReference>
<dbReference type="InterPro" id="IPR011009">
    <property type="entry name" value="Kinase-like_dom_sf"/>
</dbReference>
<accession>A0A242KBN8</accession>
<sequence length="267" mass="30982">MKKTLFGGRADKIFKQADTVVRPTNRWTKNVHTFLHYLKNKKIAFVPTPISLMEQEEVVSFMPGKVYNEPLPASFFTDELIVSAAQLLRDFHEAGSDYVDRLTGTEEWMLAVTEKPEVMCHGDFAPYNVTVNDGKAVGMFDFDTLHPGSRIEDIAYAVYRWVPFYDGNQSTEKAQNTWRRFRLFIDAYGLEASEKEQLPAAMVKRLDQLIAFMKREAEKGNSDFRRNIEEGHLDKYRIDRIYISEMKAKMLRIMNDPSVLIEEDNRC</sequence>
<dbReference type="Gene3D" id="3.90.1200.10">
    <property type="match status" value="1"/>
</dbReference>
<gene>
    <name evidence="3" type="ORF">A5888_000356</name>
    <name evidence="2" type="ORF">A5888_000395</name>
</gene>
<dbReference type="AlphaFoldDB" id="A0A242KBN8"/>
<name>A0A242KBN8_9ENTE</name>
<reference evidence="3" key="2">
    <citation type="submission" date="2017-05" db="EMBL/GenBank/DDBJ databases">
        <authorList>
            <consortium name="The Broad Institute Genomics Platform"/>
            <consortium name="The Broad Institute Genomic Center for Infectious Diseases"/>
            <person name="Earl A."/>
            <person name="Manson A."/>
            <person name="Schwartman J."/>
            <person name="Gilmore M."/>
            <person name="Abouelleil A."/>
            <person name="Cao P."/>
            <person name="Chapman S."/>
            <person name="Cusick C."/>
            <person name="Shea T."/>
            <person name="Young S."/>
            <person name="Neafsey D."/>
            <person name="Nusbaum C."/>
            <person name="Birren B."/>
        </authorList>
    </citation>
    <scope>NUCLEOTIDE SEQUENCE</scope>
    <source>
        <strain evidence="3">9E7_DIV0242</strain>
    </source>
</reference>
<evidence type="ECO:0000313" key="4">
    <source>
        <dbReference type="Proteomes" id="UP000195141"/>
    </source>
</evidence>
<dbReference type="OrthoDB" id="236897at2"/>
<keyword evidence="4" id="KW-1185">Reference proteome</keyword>
<evidence type="ECO:0000259" key="1">
    <source>
        <dbReference type="Pfam" id="PF01636"/>
    </source>
</evidence>
<organism evidence="2">
    <name type="scientific">Candidatus Enterococcus clewellii</name>
    <dbReference type="NCBI Taxonomy" id="1834193"/>
    <lineage>
        <taxon>Bacteria</taxon>
        <taxon>Bacillati</taxon>
        <taxon>Bacillota</taxon>
        <taxon>Bacilli</taxon>
        <taxon>Lactobacillales</taxon>
        <taxon>Enterococcaceae</taxon>
        <taxon>Enterococcus</taxon>
    </lineage>
</organism>
<evidence type="ECO:0000313" key="2">
    <source>
        <dbReference type="EMBL" id="OTP18581.1"/>
    </source>
</evidence>
<reference evidence="2" key="1">
    <citation type="submission" date="2017-05" db="EMBL/GenBank/DDBJ databases">
        <title>The Genome Sequence of Enterococcus sp. 9E7_DIV0242.</title>
        <authorList>
            <consortium name="The Broad Institute Genomics Platform"/>
            <consortium name="The Broad Institute Genomic Center for Infectious Diseases"/>
            <person name="Earl A."/>
            <person name="Manson A."/>
            <person name="Schwartman J."/>
            <person name="Gilmore M."/>
            <person name="Abouelleil A."/>
            <person name="Cao P."/>
            <person name="Chapman S."/>
            <person name="Cusick C."/>
            <person name="Shea T."/>
            <person name="Young S."/>
            <person name="Neafsey D."/>
            <person name="Nusbaum C."/>
            <person name="Birren B."/>
        </authorList>
    </citation>
    <scope>NUCLEOTIDE SEQUENCE [LARGE SCALE GENOMIC DNA]</scope>
    <source>
        <strain evidence="2">9E7_DIV0242</strain>
    </source>
</reference>